<protein>
    <submittedName>
        <fullName evidence="1">Uncharacterized protein</fullName>
    </submittedName>
</protein>
<reference evidence="1" key="1">
    <citation type="submission" date="2025-08" db="UniProtKB">
        <authorList>
            <consortium name="Ensembl"/>
        </authorList>
    </citation>
    <scope>IDENTIFICATION</scope>
</reference>
<sequence>SAKTPALESPAGVRNEEKRNLSLGGHVGFDSLPDQLVSKSVTQGFSFNILCVGEEGECSLLTLK</sequence>
<proteinExistence type="predicted"/>
<dbReference type="OrthoDB" id="416553at2759"/>
<name>A0A8C5U0H0_9PASS</name>
<dbReference type="Ensembl" id="ENSMCST00000015206.1">
    <property type="protein sequence ID" value="ENSMCSP00000014824.1"/>
    <property type="gene ID" value="ENSMCSG00000010472.1"/>
</dbReference>
<reference evidence="1" key="2">
    <citation type="submission" date="2025-09" db="UniProtKB">
        <authorList>
            <consortium name="Ensembl"/>
        </authorList>
    </citation>
    <scope>IDENTIFICATION</scope>
</reference>
<dbReference type="AlphaFoldDB" id="A0A8C5U0H0"/>
<evidence type="ECO:0000313" key="2">
    <source>
        <dbReference type="Proteomes" id="UP000694560"/>
    </source>
</evidence>
<accession>A0A8C5U0H0</accession>
<keyword evidence="2" id="KW-1185">Reference proteome</keyword>
<organism evidence="1 2">
    <name type="scientific">Malurus cyaneus samueli</name>
    <dbReference type="NCBI Taxonomy" id="2593467"/>
    <lineage>
        <taxon>Eukaryota</taxon>
        <taxon>Metazoa</taxon>
        <taxon>Chordata</taxon>
        <taxon>Craniata</taxon>
        <taxon>Vertebrata</taxon>
        <taxon>Euteleostomi</taxon>
        <taxon>Archelosauria</taxon>
        <taxon>Archosauria</taxon>
        <taxon>Dinosauria</taxon>
        <taxon>Saurischia</taxon>
        <taxon>Theropoda</taxon>
        <taxon>Coelurosauria</taxon>
        <taxon>Aves</taxon>
        <taxon>Neognathae</taxon>
        <taxon>Neoaves</taxon>
        <taxon>Telluraves</taxon>
        <taxon>Australaves</taxon>
        <taxon>Passeriformes</taxon>
        <taxon>Meliphagoidea</taxon>
        <taxon>Maluridae</taxon>
        <taxon>Malurus</taxon>
    </lineage>
</organism>
<evidence type="ECO:0000313" key="1">
    <source>
        <dbReference type="Ensembl" id="ENSMCSP00000014824.1"/>
    </source>
</evidence>
<dbReference type="Proteomes" id="UP000694560">
    <property type="component" value="Unplaced"/>
</dbReference>